<evidence type="ECO:0000256" key="1">
    <source>
        <dbReference type="ARBA" id="ARBA00022676"/>
    </source>
</evidence>
<evidence type="ECO:0000259" key="3">
    <source>
        <dbReference type="Pfam" id="PF17167"/>
    </source>
</evidence>
<dbReference type="InterPro" id="IPR033432">
    <property type="entry name" value="GH94_catalytic"/>
</dbReference>
<keyword evidence="1" id="KW-0328">Glycosyltransferase</keyword>
<protein>
    <submittedName>
        <fullName evidence="4">Cellobiose phosphorylase</fullName>
    </submittedName>
</protein>
<name>A0A380ZIN3_BARDO</name>
<dbReference type="PANTHER" id="PTHR37469:SF2">
    <property type="entry name" value="CELLOBIONIC ACID PHOSPHORYLASE"/>
    <property type="match status" value="1"/>
</dbReference>
<dbReference type="InterPro" id="IPR052047">
    <property type="entry name" value="GH94_Enzymes"/>
</dbReference>
<dbReference type="GO" id="GO:0005975">
    <property type="term" value="P:carbohydrate metabolic process"/>
    <property type="evidence" value="ECO:0007669"/>
    <property type="project" value="InterPro"/>
</dbReference>
<feature type="domain" description="Glycosyl hydrolase 94 catalytic" evidence="3">
    <location>
        <begin position="3"/>
        <end position="129"/>
    </location>
</feature>
<dbReference type="EMBL" id="UFTF01000001">
    <property type="protein sequence ID" value="SUV46174.1"/>
    <property type="molecule type" value="Genomic_DNA"/>
</dbReference>
<evidence type="ECO:0000256" key="2">
    <source>
        <dbReference type="ARBA" id="ARBA00022679"/>
    </source>
</evidence>
<dbReference type="InterPro" id="IPR012341">
    <property type="entry name" value="6hp_glycosidase-like_sf"/>
</dbReference>
<organism evidence="4 5">
    <name type="scientific">Bartonella doshiae</name>
    <dbReference type="NCBI Taxonomy" id="33044"/>
    <lineage>
        <taxon>Bacteria</taxon>
        <taxon>Pseudomonadati</taxon>
        <taxon>Pseudomonadota</taxon>
        <taxon>Alphaproteobacteria</taxon>
        <taxon>Hyphomicrobiales</taxon>
        <taxon>Bartonellaceae</taxon>
        <taxon>Bartonella</taxon>
    </lineage>
</organism>
<evidence type="ECO:0000313" key="5">
    <source>
        <dbReference type="Proteomes" id="UP000254950"/>
    </source>
</evidence>
<proteinExistence type="predicted"/>
<gene>
    <name evidence="4" type="ORF">NCTC12862_01590</name>
</gene>
<dbReference type="Pfam" id="PF17167">
    <property type="entry name" value="Glyco_hydro_94"/>
    <property type="match status" value="1"/>
</dbReference>
<dbReference type="SUPFAM" id="SSF48208">
    <property type="entry name" value="Six-hairpin glycosidases"/>
    <property type="match status" value="1"/>
</dbReference>
<dbReference type="PANTHER" id="PTHR37469">
    <property type="entry name" value="CELLOBIONIC ACID PHOSPHORYLASE-RELATED"/>
    <property type="match status" value="1"/>
</dbReference>
<keyword evidence="2" id="KW-0808">Transferase</keyword>
<sequence length="132" mass="14980">MTSMLEHLCDEDGGLIRLFWPPFDRSILEPGYIKGYPPGIRENGGQYTHGAIWSILALAEMGERDKAYSLFSMINPIIHGQNPETYRVEPYVMSADIYATQPRRGQGGWTWYTGSASWFYRAATQSILGINR</sequence>
<accession>A0A380ZIN3</accession>
<dbReference type="STRING" id="33044.GCA_900005695_00844"/>
<reference evidence="4 5" key="1">
    <citation type="submission" date="2018-06" db="EMBL/GenBank/DDBJ databases">
        <authorList>
            <consortium name="Pathogen Informatics"/>
            <person name="Doyle S."/>
        </authorList>
    </citation>
    <scope>NUCLEOTIDE SEQUENCE [LARGE SCALE GENOMIC DNA]</scope>
    <source>
        <strain evidence="4 5">NCTC12862</strain>
    </source>
</reference>
<dbReference type="Gene3D" id="1.50.10.10">
    <property type="match status" value="1"/>
</dbReference>
<dbReference type="GO" id="GO:0016757">
    <property type="term" value="F:glycosyltransferase activity"/>
    <property type="evidence" value="ECO:0007669"/>
    <property type="project" value="UniProtKB-KW"/>
</dbReference>
<evidence type="ECO:0000313" key="4">
    <source>
        <dbReference type="EMBL" id="SUV46174.1"/>
    </source>
</evidence>
<dbReference type="AlphaFoldDB" id="A0A380ZIN3"/>
<dbReference type="InterPro" id="IPR008928">
    <property type="entry name" value="6-hairpin_glycosidase_sf"/>
</dbReference>
<dbReference type="Proteomes" id="UP000254950">
    <property type="component" value="Unassembled WGS sequence"/>
</dbReference>